<dbReference type="InterPro" id="IPR009097">
    <property type="entry name" value="Cyclic_Pdiesterase"/>
</dbReference>
<dbReference type="SUPFAM" id="SSF55144">
    <property type="entry name" value="LigT-like"/>
    <property type="match status" value="1"/>
</dbReference>
<dbReference type="AlphaFoldDB" id="A0A4R6YQC1"/>
<dbReference type="Pfam" id="PF13563">
    <property type="entry name" value="2_5_RNA_ligase2"/>
    <property type="match status" value="1"/>
</dbReference>
<proteinExistence type="predicted"/>
<comment type="caution">
    <text evidence="2">The sequence shown here is derived from an EMBL/GenBank/DDBJ whole genome shotgun (WGS) entry which is preliminary data.</text>
</comment>
<organism evidence="2 3">
    <name type="scientific">Tahibacter aquaticus</name>
    <dbReference type="NCBI Taxonomy" id="520092"/>
    <lineage>
        <taxon>Bacteria</taxon>
        <taxon>Pseudomonadati</taxon>
        <taxon>Pseudomonadota</taxon>
        <taxon>Gammaproteobacteria</taxon>
        <taxon>Lysobacterales</taxon>
        <taxon>Rhodanobacteraceae</taxon>
        <taxon>Tahibacter</taxon>
    </lineage>
</organism>
<dbReference type="Gene3D" id="3.90.1140.10">
    <property type="entry name" value="Cyclic phosphodiesterase"/>
    <property type="match status" value="1"/>
</dbReference>
<keyword evidence="2" id="KW-0436">Ligase</keyword>
<keyword evidence="1" id="KW-0378">Hydrolase</keyword>
<dbReference type="EMBL" id="SNZH01000014">
    <property type="protein sequence ID" value="TDR40026.1"/>
    <property type="molecule type" value="Genomic_DNA"/>
</dbReference>
<dbReference type="Proteomes" id="UP000295293">
    <property type="component" value="Unassembled WGS sequence"/>
</dbReference>
<dbReference type="GO" id="GO:0016874">
    <property type="term" value="F:ligase activity"/>
    <property type="evidence" value="ECO:0007669"/>
    <property type="project" value="UniProtKB-KW"/>
</dbReference>
<dbReference type="PANTHER" id="PTHR35561:SF1">
    <property type="entry name" value="RNA 2',3'-CYCLIC PHOSPHODIESTERASE"/>
    <property type="match status" value="1"/>
</dbReference>
<accession>A0A4R6YQC1</accession>
<name>A0A4R6YQC1_9GAMM</name>
<keyword evidence="3" id="KW-1185">Reference proteome</keyword>
<evidence type="ECO:0000313" key="2">
    <source>
        <dbReference type="EMBL" id="TDR40026.1"/>
    </source>
</evidence>
<dbReference type="PANTHER" id="PTHR35561">
    <property type="entry name" value="RNA 2',3'-CYCLIC PHOSPHODIESTERASE"/>
    <property type="match status" value="1"/>
</dbReference>
<reference evidence="2 3" key="1">
    <citation type="submission" date="2019-03" db="EMBL/GenBank/DDBJ databases">
        <title>Genomic Encyclopedia of Type Strains, Phase IV (KMG-IV): sequencing the most valuable type-strain genomes for metagenomic binning, comparative biology and taxonomic classification.</title>
        <authorList>
            <person name="Goeker M."/>
        </authorList>
    </citation>
    <scope>NUCLEOTIDE SEQUENCE [LARGE SCALE GENOMIC DNA]</scope>
    <source>
        <strain evidence="2 3">DSM 21667</strain>
    </source>
</reference>
<dbReference type="RefSeq" id="WP_166654234.1">
    <property type="nucleotide sequence ID" value="NZ_SNZH01000014.1"/>
</dbReference>
<dbReference type="GO" id="GO:0004113">
    <property type="term" value="F:2',3'-cyclic-nucleotide 3'-phosphodiesterase activity"/>
    <property type="evidence" value="ECO:0007669"/>
    <property type="project" value="InterPro"/>
</dbReference>
<dbReference type="InterPro" id="IPR004175">
    <property type="entry name" value="RNA_CPDase"/>
</dbReference>
<evidence type="ECO:0000313" key="3">
    <source>
        <dbReference type="Proteomes" id="UP000295293"/>
    </source>
</evidence>
<evidence type="ECO:0000256" key="1">
    <source>
        <dbReference type="ARBA" id="ARBA00022801"/>
    </source>
</evidence>
<gene>
    <name evidence="2" type="ORF">DFR29_11478</name>
</gene>
<sequence>MSQQSLFGFAPAEPTDRLFLALFPDQATATRIAALAADVGKRHRLDSRPHQTDRLHITLVHIGDWVGLPGDVVENTLAAAARVRAAAVDVAMDEVASFSNRRSKLPVVLKSSQRNEALHALRAGIGRELAAVGLGRCLTGSFEPHVTLTYAAQNVAAEAVEPIAWTAHEFVLIHSLLGQTRHIPLGRWPLSTG</sequence>
<protein>
    <submittedName>
        <fullName evidence="2">2'-5' RNA ligase</fullName>
    </submittedName>
</protein>
<dbReference type="GO" id="GO:0008664">
    <property type="term" value="F:RNA 2',3'-cyclic 3'-phosphodiesterase activity"/>
    <property type="evidence" value="ECO:0007669"/>
    <property type="project" value="InterPro"/>
</dbReference>